<keyword evidence="1" id="KW-0472">Membrane</keyword>
<protein>
    <submittedName>
        <fullName evidence="2">Uncharacterized protein</fullName>
    </submittedName>
</protein>
<keyword evidence="1" id="KW-1133">Transmembrane helix</keyword>
<evidence type="ECO:0000313" key="3">
    <source>
        <dbReference type="Proteomes" id="UP000324222"/>
    </source>
</evidence>
<comment type="caution">
    <text evidence="2">The sequence shown here is derived from an EMBL/GenBank/DDBJ whole genome shotgun (WGS) entry which is preliminary data.</text>
</comment>
<proteinExistence type="predicted"/>
<feature type="transmembrane region" description="Helical" evidence="1">
    <location>
        <begin position="56"/>
        <end position="75"/>
    </location>
</feature>
<reference evidence="2 3" key="1">
    <citation type="submission" date="2019-05" db="EMBL/GenBank/DDBJ databases">
        <title>Another draft genome of Portunus trituberculatus and its Hox gene families provides insights of decapod evolution.</title>
        <authorList>
            <person name="Jeong J.-H."/>
            <person name="Song I."/>
            <person name="Kim S."/>
            <person name="Choi T."/>
            <person name="Kim D."/>
            <person name="Ryu S."/>
            <person name="Kim W."/>
        </authorList>
    </citation>
    <scope>NUCLEOTIDE SEQUENCE [LARGE SCALE GENOMIC DNA]</scope>
    <source>
        <tissue evidence="2">Muscle</tissue>
    </source>
</reference>
<sequence>MKQREQEIRLTTFTLPPPPLPIPFTETPAPLHQHCITLTHHYRLHPAVSVRSGRSVYLSNGVVSYGVVVVVVVVVEGL</sequence>
<name>A0A5B7HJV2_PORTR</name>
<keyword evidence="1" id="KW-0812">Transmembrane</keyword>
<organism evidence="2 3">
    <name type="scientific">Portunus trituberculatus</name>
    <name type="common">Swimming crab</name>
    <name type="synonym">Neptunus trituberculatus</name>
    <dbReference type="NCBI Taxonomy" id="210409"/>
    <lineage>
        <taxon>Eukaryota</taxon>
        <taxon>Metazoa</taxon>
        <taxon>Ecdysozoa</taxon>
        <taxon>Arthropoda</taxon>
        <taxon>Crustacea</taxon>
        <taxon>Multicrustacea</taxon>
        <taxon>Malacostraca</taxon>
        <taxon>Eumalacostraca</taxon>
        <taxon>Eucarida</taxon>
        <taxon>Decapoda</taxon>
        <taxon>Pleocyemata</taxon>
        <taxon>Brachyura</taxon>
        <taxon>Eubrachyura</taxon>
        <taxon>Portunoidea</taxon>
        <taxon>Portunidae</taxon>
        <taxon>Portuninae</taxon>
        <taxon>Portunus</taxon>
    </lineage>
</organism>
<dbReference type="AlphaFoldDB" id="A0A5B7HJV2"/>
<dbReference type="EMBL" id="VSRR010036136">
    <property type="protein sequence ID" value="MPC73141.1"/>
    <property type="molecule type" value="Genomic_DNA"/>
</dbReference>
<dbReference type="Proteomes" id="UP000324222">
    <property type="component" value="Unassembled WGS sequence"/>
</dbReference>
<keyword evidence="3" id="KW-1185">Reference proteome</keyword>
<evidence type="ECO:0000256" key="1">
    <source>
        <dbReference type="SAM" id="Phobius"/>
    </source>
</evidence>
<gene>
    <name evidence="2" type="ORF">E2C01_067459</name>
</gene>
<accession>A0A5B7HJV2</accession>
<evidence type="ECO:0000313" key="2">
    <source>
        <dbReference type="EMBL" id="MPC73141.1"/>
    </source>
</evidence>